<evidence type="ECO:0000256" key="3">
    <source>
        <dbReference type="ARBA" id="ARBA00023163"/>
    </source>
</evidence>
<keyword evidence="1" id="KW-0805">Transcription regulation</keyword>
<dbReference type="GO" id="GO:0003677">
    <property type="term" value="F:DNA binding"/>
    <property type="evidence" value="ECO:0007669"/>
    <property type="project" value="UniProtKB-KW"/>
</dbReference>
<dbReference type="PANTHER" id="PTHR44688:SF16">
    <property type="entry name" value="DNA-BINDING TRANSCRIPTIONAL ACTIVATOR DEVR_DOSR"/>
    <property type="match status" value="1"/>
</dbReference>
<organism evidence="5 6">
    <name type="scientific">Micromonospora tulbaghiae</name>
    <dbReference type="NCBI Taxonomy" id="479978"/>
    <lineage>
        <taxon>Bacteria</taxon>
        <taxon>Bacillati</taxon>
        <taxon>Actinomycetota</taxon>
        <taxon>Actinomycetes</taxon>
        <taxon>Micromonosporales</taxon>
        <taxon>Micromonosporaceae</taxon>
        <taxon>Micromonospora</taxon>
    </lineage>
</organism>
<dbReference type="InterPro" id="IPR016032">
    <property type="entry name" value="Sig_transdc_resp-reg_C-effctor"/>
</dbReference>
<dbReference type="PANTHER" id="PTHR44688">
    <property type="entry name" value="DNA-BINDING TRANSCRIPTIONAL ACTIVATOR DEVR_DOSR"/>
    <property type="match status" value="1"/>
</dbReference>
<dbReference type="Pfam" id="PF00196">
    <property type="entry name" value="GerE"/>
    <property type="match status" value="1"/>
</dbReference>
<protein>
    <submittedName>
        <fullName evidence="5">Response regulator transcription factor</fullName>
    </submittedName>
</protein>
<keyword evidence="3" id="KW-0804">Transcription</keyword>
<evidence type="ECO:0000256" key="1">
    <source>
        <dbReference type="ARBA" id="ARBA00023015"/>
    </source>
</evidence>
<dbReference type="Proteomes" id="UP000669887">
    <property type="component" value="Unassembled WGS sequence"/>
</dbReference>
<dbReference type="EMBL" id="JAGFVQ010000001">
    <property type="protein sequence ID" value="MBO4138542.1"/>
    <property type="molecule type" value="Genomic_DNA"/>
</dbReference>
<dbReference type="PROSITE" id="PS50043">
    <property type="entry name" value="HTH_LUXR_2"/>
    <property type="match status" value="1"/>
</dbReference>
<dbReference type="SMART" id="SM00421">
    <property type="entry name" value="HTH_LUXR"/>
    <property type="match status" value="1"/>
</dbReference>
<dbReference type="CDD" id="cd06170">
    <property type="entry name" value="LuxR_C_like"/>
    <property type="match status" value="1"/>
</dbReference>
<dbReference type="Gene3D" id="3.40.50.2300">
    <property type="match status" value="1"/>
</dbReference>
<dbReference type="GO" id="GO:0006355">
    <property type="term" value="P:regulation of DNA-templated transcription"/>
    <property type="evidence" value="ECO:0007669"/>
    <property type="project" value="InterPro"/>
</dbReference>
<accession>A0AAW4J9I3</accession>
<evidence type="ECO:0000259" key="4">
    <source>
        <dbReference type="PROSITE" id="PS50043"/>
    </source>
</evidence>
<evidence type="ECO:0000313" key="5">
    <source>
        <dbReference type="EMBL" id="MBO4138542.1"/>
    </source>
</evidence>
<dbReference type="InterPro" id="IPR000792">
    <property type="entry name" value="Tscrpt_reg_LuxR_C"/>
</dbReference>
<evidence type="ECO:0000256" key="2">
    <source>
        <dbReference type="ARBA" id="ARBA00023125"/>
    </source>
</evidence>
<dbReference type="AlphaFoldDB" id="A0AAW4J9I3"/>
<dbReference type="RefSeq" id="WP_208576246.1">
    <property type="nucleotide sequence ID" value="NZ_JAGFVQ010000001.1"/>
</dbReference>
<dbReference type="SUPFAM" id="SSF46894">
    <property type="entry name" value="C-terminal effector domain of the bipartite response regulators"/>
    <property type="match status" value="1"/>
</dbReference>
<reference evidence="5" key="1">
    <citation type="submission" date="2021-03" db="EMBL/GenBank/DDBJ databases">
        <title>X isolated from Micromonospora tulbaghiae.</title>
        <authorList>
            <person name="Stennett H.L."/>
        </authorList>
    </citation>
    <scope>NUCLEOTIDE SEQUENCE</scope>
    <source>
        <strain evidence="5">28M1-20</strain>
    </source>
</reference>
<proteinExistence type="predicted"/>
<sequence length="211" mass="22930">MEMAVEQVAVFVHAPDPLTHTGLTAHLRSRSDITLLDSADRTRAQVLVVAVERLTTDVIAVLRLAATEIGAPVVLITTEVSEQELLTAVECRVVAVLPRAAVTADRLVHSVRAAASGGGVLPPNLVGELLKHIERLQRDVLNPNGLNASGLTAREIDVLRLMAEGFDTNEIADELRYSERTVKNVIYGLNHRLKLRNRSHAVAYALRSGMI</sequence>
<dbReference type="PRINTS" id="PR00038">
    <property type="entry name" value="HTHLUXR"/>
</dbReference>
<keyword evidence="2" id="KW-0238">DNA-binding</keyword>
<gene>
    <name evidence="5" type="ORF">J5U46_00045</name>
</gene>
<evidence type="ECO:0000313" key="6">
    <source>
        <dbReference type="Proteomes" id="UP000669887"/>
    </source>
</evidence>
<name>A0AAW4J9I3_9ACTN</name>
<comment type="caution">
    <text evidence="5">The sequence shown here is derived from an EMBL/GenBank/DDBJ whole genome shotgun (WGS) entry which is preliminary data.</text>
</comment>
<feature type="domain" description="HTH luxR-type" evidence="4">
    <location>
        <begin position="144"/>
        <end position="209"/>
    </location>
</feature>